<keyword evidence="2" id="KW-0812">Transmembrane</keyword>
<dbReference type="PANTHER" id="PTHR33803">
    <property type="entry name" value="IS1478 TRANSPOSASE"/>
    <property type="match status" value="1"/>
</dbReference>
<feature type="region of interest" description="Disordered" evidence="1">
    <location>
        <begin position="17"/>
        <end position="51"/>
    </location>
</feature>
<feature type="domain" description="Transposase DDE" evidence="3">
    <location>
        <begin position="253"/>
        <end position="342"/>
    </location>
</feature>
<protein>
    <recommendedName>
        <fullName evidence="3">Transposase DDE domain-containing protein</fullName>
    </recommendedName>
</protein>
<evidence type="ECO:0000259" key="3">
    <source>
        <dbReference type="Pfam" id="PF13586"/>
    </source>
</evidence>
<dbReference type="EMBL" id="UOGD01000132">
    <property type="protein sequence ID" value="VAX19260.1"/>
    <property type="molecule type" value="Genomic_DNA"/>
</dbReference>
<name>A0A3B1C8Q8_9ZZZZ</name>
<dbReference type="Pfam" id="PF13586">
    <property type="entry name" value="DDE_Tnp_1_2"/>
    <property type="match status" value="1"/>
</dbReference>
<proteinExistence type="predicted"/>
<evidence type="ECO:0000256" key="2">
    <source>
        <dbReference type="SAM" id="Phobius"/>
    </source>
</evidence>
<reference evidence="4" key="1">
    <citation type="submission" date="2018-06" db="EMBL/GenBank/DDBJ databases">
        <authorList>
            <person name="Zhirakovskaya E."/>
        </authorList>
    </citation>
    <scope>NUCLEOTIDE SEQUENCE</scope>
</reference>
<feature type="transmembrane region" description="Helical" evidence="2">
    <location>
        <begin position="332"/>
        <end position="353"/>
    </location>
</feature>
<dbReference type="PANTHER" id="PTHR33803:SF3">
    <property type="entry name" value="BLL1974 PROTEIN"/>
    <property type="match status" value="1"/>
</dbReference>
<dbReference type="InterPro" id="IPR025668">
    <property type="entry name" value="Tnp_DDE_dom"/>
</dbReference>
<keyword evidence="2" id="KW-0472">Membrane</keyword>
<accession>A0A3B1C8Q8</accession>
<keyword evidence="2" id="KW-1133">Transmembrane helix</keyword>
<dbReference type="AlphaFoldDB" id="A0A3B1C8Q8"/>
<sequence>MGVEAYDAMIQSIIKRSEKLKQKKKRKDNNSNNDSDTNKREEGQKNKGKLKIDATVAEQMIQYPTDHGLLNKAREESERLIDQLYKETELGKKPRTYRRKARSDYLAFSKKRKKTQKEIRKAVGKQIRYLRRNIGHIHNLLDILKAKPFPLSQRDQKIFWIIQELYRQQEEMYREKRHSTKDRIVSISQPYVRPIPRGKDKASVEFGAKIGASLTEGYVRISTLSWNAYNESNDLEKQVEQYKELYGYYHEVVMADKIYLNRENRKYLKGKGIRISGKPLGRPPKQESYYQKSKRRKENNERNHIEGKFGQGKNAYGLKNIRGKRIDTSESMIAGIFFAMNLVKCIQLFYSLIKSTNKLIQRVIKYLKPMMYLKYRSIYNVNLA</sequence>
<organism evidence="4">
    <name type="scientific">hydrothermal vent metagenome</name>
    <dbReference type="NCBI Taxonomy" id="652676"/>
    <lineage>
        <taxon>unclassified sequences</taxon>
        <taxon>metagenomes</taxon>
        <taxon>ecological metagenomes</taxon>
    </lineage>
</organism>
<evidence type="ECO:0000313" key="4">
    <source>
        <dbReference type="EMBL" id="VAX19260.1"/>
    </source>
</evidence>
<evidence type="ECO:0000256" key="1">
    <source>
        <dbReference type="SAM" id="MobiDB-lite"/>
    </source>
</evidence>
<feature type="compositionally biased region" description="Basic and acidic residues" evidence="1">
    <location>
        <begin position="36"/>
        <end position="45"/>
    </location>
</feature>
<feature type="compositionally biased region" description="Basic and acidic residues" evidence="1">
    <location>
        <begin position="298"/>
        <end position="307"/>
    </location>
</feature>
<gene>
    <name evidence="4" type="ORF">MNBD_IGNAVI01-1708</name>
</gene>
<feature type="region of interest" description="Disordered" evidence="1">
    <location>
        <begin position="275"/>
        <end position="308"/>
    </location>
</feature>